<dbReference type="HOGENOM" id="CLU_497851_0_0_1"/>
<reference evidence="7 8" key="1">
    <citation type="submission" date="2015-01" db="EMBL/GenBank/DDBJ databases">
        <title>The Genome Sequence of Exophiala mesophila CBS40295.</title>
        <authorList>
            <consortium name="The Broad Institute Genomics Platform"/>
            <person name="Cuomo C."/>
            <person name="de Hoog S."/>
            <person name="Gorbushina A."/>
            <person name="Stielow B."/>
            <person name="Teixiera M."/>
            <person name="Abouelleil A."/>
            <person name="Chapman S.B."/>
            <person name="Priest M."/>
            <person name="Young S.K."/>
            <person name="Wortman J."/>
            <person name="Nusbaum C."/>
            <person name="Birren B."/>
        </authorList>
    </citation>
    <scope>NUCLEOTIDE SEQUENCE [LARGE SCALE GENOMIC DNA]</scope>
    <source>
        <strain evidence="7 8">CBS 40295</strain>
    </source>
</reference>
<evidence type="ECO:0000313" key="7">
    <source>
        <dbReference type="EMBL" id="KIV94059.1"/>
    </source>
</evidence>
<dbReference type="OMA" id="DSMTRIG"/>
<feature type="region of interest" description="Disordered" evidence="5">
    <location>
        <begin position="326"/>
        <end position="363"/>
    </location>
</feature>
<evidence type="ECO:0000256" key="4">
    <source>
        <dbReference type="ARBA" id="ARBA00023242"/>
    </source>
</evidence>
<keyword evidence="3" id="KW-0158">Chromosome</keyword>
<dbReference type="EMBL" id="KN847522">
    <property type="protein sequence ID" value="KIV94059.1"/>
    <property type="molecule type" value="Genomic_DNA"/>
</dbReference>
<feature type="compositionally biased region" description="Acidic residues" evidence="5">
    <location>
        <begin position="195"/>
        <end position="204"/>
    </location>
</feature>
<gene>
    <name evidence="7" type="ORF">PV10_05216</name>
</gene>
<feature type="region of interest" description="Disordered" evidence="5">
    <location>
        <begin position="79"/>
        <end position="223"/>
    </location>
</feature>
<evidence type="ECO:0000259" key="6">
    <source>
        <dbReference type="Pfam" id="PF15511"/>
    </source>
</evidence>
<sequence length="498" mass="55551">MSTRKKQPLGELSNSQTPSRYAPSTPHAIRALQQRSGAARSRSAYVRRTRGYSDTIVNPESARGILRRLAKLTAQKVEKNETIRRFDDDKENHDTPDQEDGVLSKRPRLTLDVEDSLDEDDNTSGLLPLWRGEEDEDEDSEILVVPTPSILPDDDPDAPTLTFKSIDFGGPHSDSIVARRKSSRPSFPPSSPGGDMDDDVDNAEDPTILSEMGRRAISEEPTGRLSRYSFGSIRMSDFGSELEFRRDSDLEQHLKEKPQVELEGYNHGDQNDEPMLFPDETEDLRHLAQSPTLLLHDDSTVNIPPMDESFQLENPVDEMTSANLKAGNVLPEPRPSSPPAPQDIPASVADESTRSELHQEPDEAIVAKPTVSSTKASVPRRRKVKMTQNGQVIPSLPASLIKRVAIQAQDRLGNRRPKLGRDHVKALEQATDWFFEQVGQDLEAYSDHGRRKRRVDASDMLMLMRRQRVLGGSGELGQAAKELLPKEVVADLELPETL</sequence>
<dbReference type="OrthoDB" id="10071681at2759"/>
<dbReference type="GO" id="GO:0000712">
    <property type="term" value="P:resolution of meiotic recombination intermediates"/>
    <property type="evidence" value="ECO:0007669"/>
    <property type="project" value="TreeGrafter"/>
</dbReference>
<feature type="region of interest" description="Disordered" evidence="5">
    <location>
        <begin position="1"/>
        <end position="53"/>
    </location>
</feature>
<organism evidence="7 8">
    <name type="scientific">Exophiala mesophila</name>
    <name type="common">Black yeast-like fungus</name>
    <dbReference type="NCBI Taxonomy" id="212818"/>
    <lineage>
        <taxon>Eukaryota</taxon>
        <taxon>Fungi</taxon>
        <taxon>Dikarya</taxon>
        <taxon>Ascomycota</taxon>
        <taxon>Pezizomycotina</taxon>
        <taxon>Eurotiomycetes</taxon>
        <taxon>Chaetothyriomycetidae</taxon>
        <taxon>Chaetothyriales</taxon>
        <taxon>Herpotrichiellaceae</taxon>
        <taxon>Exophiala</taxon>
    </lineage>
</organism>
<dbReference type="GO" id="GO:0005694">
    <property type="term" value="C:chromosome"/>
    <property type="evidence" value="ECO:0007669"/>
    <property type="project" value="UniProtKB-SubCell"/>
</dbReference>
<keyword evidence="4" id="KW-0539">Nucleus</keyword>
<feature type="compositionally biased region" description="Basic and acidic residues" evidence="5">
    <location>
        <begin position="79"/>
        <end position="96"/>
    </location>
</feature>
<evidence type="ECO:0000256" key="3">
    <source>
        <dbReference type="ARBA" id="ARBA00022454"/>
    </source>
</evidence>
<evidence type="ECO:0000256" key="2">
    <source>
        <dbReference type="ARBA" id="ARBA00004286"/>
    </source>
</evidence>
<comment type="subcellular location">
    <subcellularLocation>
        <location evidence="2">Chromosome</location>
    </subcellularLocation>
    <subcellularLocation>
        <location evidence="1">Nucleus</location>
    </subcellularLocation>
</comment>
<feature type="compositionally biased region" description="Pro residues" evidence="5">
    <location>
        <begin position="332"/>
        <end position="342"/>
    </location>
</feature>
<dbReference type="PANTHER" id="PTHR22980:SF5">
    <property type="entry name" value="CENP-T_HISTONE H4 HISTONE FOLD DOMAIN-CONTAINING PROTEIN"/>
    <property type="match status" value="1"/>
</dbReference>
<dbReference type="GO" id="GO:0031297">
    <property type="term" value="P:replication fork processing"/>
    <property type="evidence" value="ECO:0007669"/>
    <property type="project" value="TreeGrafter"/>
</dbReference>
<name>A0A0D1ZJG8_EXOME</name>
<dbReference type="Pfam" id="PF15511">
    <property type="entry name" value="CENP-T_C"/>
    <property type="match status" value="1"/>
</dbReference>
<feature type="compositionally biased region" description="Basic and acidic residues" evidence="5">
    <location>
        <begin position="212"/>
        <end position="222"/>
    </location>
</feature>
<keyword evidence="8" id="KW-1185">Reference proteome</keyword>
<dbReference type="STRING" id="212818.A0A0D1ZJG8"/>
<feature type="compositionally biased region" description="Basic and acidic residues" evidence="5">
    <location>
        <begin position="257"/>
        <end position="270"/>
    </location>
</feature>
<dbReference type="VEuPathDB" id="FungiDB:PV10_05216"/>
<dbReference type="AlphaFoldDB" id="A0A0D1ZJG8"/>
<feature type="compositionally biased region" description="Basic and acidic residues" evidence="5">
    <location>
        <begin position="351"/>
        <end position="361"/>
    </location>
</feature>
<accession>A0A0D1ZJG8</accession>
<dbReference type="PANTHER" id="PTHR22980">
    <property type="entry name" value="CORTISTATIN"/>
    <property type="match status" value="1"/>
</dbReference>
<evidence type="ECO:0000256" key="5">
    <source>
        <dbReference type="SAM" id="MobiDB-lite"/>
    </source>
</evidence>
<feature type="compositionally biased region" description="Acidic residues" evidence="5">
    <location>
        <begin position="112"/>
        <end position="122"/>
    </location>
</feature>
<feature type="region of interest" description="Disordered" evidence="5">
    <location>
        <begin position="257"/>
        <end position="277"/>
    </location>
</feature>
<evidence type="ECO:0000256" key="1">
    <source>
        <dbReference type="ARBA" id="ARBA00004123"/>
    </source>
</evidence>
<dbReference type="InterPro" id="IPR009072">
    <property type="entry name" value="Histone-fold"/>
</dbReference>
<dbReference type="GO" id="GO:0046982">
    <property type="term" value="F:protein heterodimerization activity"/>
    <property type="evidence" value="ECO:0007669"/>
    <property type="project" value="InterPro"/>
</dbReference>
<dbReference type="RefSeq" id="XP_016225633.1">
    <property type="nucleotide sequence ID" value="XM_016369845.1"/>
</dbReference>
<feature type="domain" description="CENP-T/Histone H4 histone fold" evidence="6">
    <location>
        <begin position="390"/>
        <end position="494"/>
    </location>
</feature>
<dbReference type="CDD" id="cd22920">
    <property type="entry name" value="HFD_CENP-T"/>
    <property type="match status" value="1"/>
</dbReference>
<dbReference type="SUPFAM" id="SSF47113">
    <property type="entry name" value="Histone-fold"/>
    <property type="match status" value="1"/>
</dbReference>
<dbReference type="GO" id="GO:0003682">
    <property type="term" value="F:chromatin binding"/>
    <property type="evidence" value="ECO:0007669"/>
    <property type="project" value="TreeGrafter"/>
</dbReference>
<dbReference type="Gene3D" id="1.10.20.10">
    <property type="entry name" value="Histone, subunit A"/>
    <property type="match status" value="1"/>
</dbReference>
<dbReference type="GeneID" id="27323061"/>
<protein>
    <recommendedName>
        <fullName evidence="6">CENP-T/Histone H4 histone fold domain-containing protein</fullName>
    </recommendedName>
</protein>
<dbReference type="InterPro" id="IPR035425">
    <property type="entry name" value="CENP-T/H4_C"/>
</dbReference>
<dbReference type="GO" id="GO:0071821">
    <property type="term" value="C:FANCM-MHF complex"/>
    <property type="evidence" value="ECO:0007669"/>
    <property type="project" value="TreeGrafter"/>
</dbReference>
<dbReference type="Proteomes" id="UP000054302">
    <property type="component" value="Unassembled WGS sequence"/>
</dbReference>
<proteinExistence type="predicted"/>
<evidence type="ECO:0000313" key="8">
    <source>
        <dbReference type="Proteomes" id="UP000054302"/>
    </source>
</evidence>